<name>A0A3G8XHN3_9FLAO</name>
<accession>A0A3G8XHN3</accession>
<evidence type="ECO:0000259" key="2">
    <source>
        <dbReference type="Pfam" id="PF00144"/>
    </source>
</evidence>
<evidence type="ECO:0000256" key="1">
    <source>
        <dbReference type="SAM" id="SignalP"/>
    </source>
</evidence>
<dbReference type="InterPro" id="IPR001466">
    <property type="entry name" value="Beta-lactam-related"/>
</dbReference>
<dbReference type="OrthoDB" id="9793489at2"/>
<dbReference type="KEGG" id="ccas:EIB73_06625"/>
<dbReference type="GO" id="GO:0016787">
    <property type="term" value="F:hydrolase activity"/>
    <property type="evidence" value="ECO:0007669"/>
    <property type="project" value="UniProtKB-KW"/>
</dbReference>
<feature type="signal peptide" evidence="1">
    <location>
        <begin position="1"/>
        <end position="17"/>
    </location>
</feature>
<protein>
    <submittedName>
        <fullName evidence="3">Class A beta-lactamase-related serine hydrolase</fullName>
    </submittedName>
</protein>
<dbReference type="InterPro" id="IPR012338">
    <property type="entry name" value="Beta-lactam/transpept-like"/>
</dbReference>
<dbReference type="PANTHER" id="PTHR46825:SF9">
    <property type="entry name" value="BETA-LACTAMASE-RELATED DOMAIN-CONTAINING PROTEIN"/>
    <property type="match status" value="1"/>
</dbReference>
<dbReference type="Pfam" id="PF00144">
    <property type="entry name" value="Beta-lactamase"/>
    <property type="match status" value="1"/>
</dbReference>
<dbReference type="Proteomes" id="UP000270185">
    <property type="component" value="Chromosome"/>
</dbReference>
<dbReference type="RefSeq" id="WP_125023778.1">
    <property type="nucleotide sequence ID" value="NZ_CP034159.1"/>
</dbReference>
<keyword evidence="4" id="KW-1185">Reference proteome</keyword>
<dbReference type="InterPro" id="IPR050491">
    <property type="entry name" value="AmpC-like"/>
</dbReference>
<dbReference type="SUPFAM" id="SSF56601">
    <property type="entry name" value="beta-lactamase/transpeptidase-like"/>
    <property type="match status" value="1"/>
</dbReference>
<evidence type="ECO:0000313" key="4">
    <source>
        <dbReference type="Proteomes" id="UP000270185"/>
    </source>
</evidence>
<reference evidence="4" key="1">
    <citation type="submission" date="2018-11" db="EMBL/GenBank/DDBJ databases">
        <title>Proposal to divide the Flavobacteriaceae and reorganize its genera based on Amino Acid Identity values calculated from whole genome sequences.</title>
        <authorList>
            <person name="Nicholson A.C."/>
            <person name="Gulvik C.A."/>
            <person name="Whitney A.M."/>
            <person name="Humrighouse B.W."/>
            <person name="Bell M."/>
            <person name="Holmes B."/>
            <person name="Steigerwalt A.G."/>
            <person name="Villarma A."/>
            <person name="Sheth M."/>
            <person name="Batra D."/>
            <person name="Pryor J."/>
            <person name="Bernardet J.-F."/>
            <person name="Hugo C."/>
            <person name="Kampfer P."/>
            <person name="Newman J.D."/>
            <person name="McQuiston J.R."/>
        </authorList>
    </citation>
    <scope>NUCLEOTIDE SEQUENCE [LARGE SCALE GENOMIC DNA]</scope>
    <source>
        <strain evidence="4">G0081</strain>
    </source>
</reference>
<proteinExistence type="predicted"/>
<feature type="chain" id="PRO_5018014994" evidence="1">
    <location>
        <begin position="18"/>
        <end position="357"/>
    </location>
</feature>
<sequence>MKYYFFFLIILSLNLTAQNFENSIKKTEKLVEKFQDKNKIPGIAVSISYKDKLIYSKGFGVSNLETKEPIDPSKTKFRIASMTKSLTALTIGKLMEMDSIDINKSVYSYLKKLPKKKYDFTVKDVGGHLAGIIRVPSGERYDCKNTYSQADFYNSFENDDLLFEPKKQLSYSNYGYKLLGLIIEQQCGDNITNCHRKLILNKLNLDNITPDSKNNESLNNNFYIEEKGQNVLAPCLDCTFKHAQGCYISTSEDIIKLANGIIYKDRLLKEETIKELIKTQETLDGKKTGYGFGFSSRRDFYGNYYFGHNGGYQGTTTEYRIYPKESLVITVLTNKSGDFRLDDLLNEIGFQFIEQIK</sequence>
<keyword evidence="1" id="KW-0732">Signal</keyword>
<keyword evidence="3" id="KW-0378">Hydrolase</keyword>
<evidence type="ECO:0000313" key="3">
    <source>
        <dbReference type="EMBL" id="AZI32880.1"/>
    </source>
</evidence>
<dbReference type="Gene3D" id="3.40.710.10">
    <property type="entry name" value="DD-peptidase/beta-lactamase superfamily"/>
    <property type="match status" value="1"/>
</dbReference>
<dbReference type="PANTHER" id="PTHR46825">
    <property type="entry name" value="D-ALANYL-D-ALANINE-CARBOXYPEPTIDASE/ENDOPEPTIDASE AMPH"/>
    <property type="match status" value="1"/>
</dbReference>
<gene>
    <name evidence="3" type="ORF">EIB73_06625</name>
</gene>
<dbReference type="AlphaFoldDB" id="A0A3G8XHN3"/>
<dbReference type="EMBL" id="CP034159">
    <property type="protein sequence ID" value="AZI32880.1"/>
    <property type="molecule type" value="Genomic_DNA"/>
</dbReference>
<organism evidence="3 4">
    <name type="scientific">Kaistella carnis</name>
    <dbReference type="NCBI Taxonomy" id="1241979"/>
    <lineage>
        <taxon>Bacteria</taxon>
        <taxon>Pseudomonadati</taxon>
        <taxon>Bacteroidota</taxon>
        <taxon>Flavobacteriia</taxon>
        <taxon>Flavobacteriales</taxon>
        <taxon>Weeksellaceae</taxon>
        <taxon>Chryseobacterium group</taxon>
        <taxon>Kaistella</taxon>
    </lineage>
</organism>
<feature type="domain" description="Beta-lactamase-related" evidence="2">
    <location>
        <begin position="28"/>
        <end position="339"/>
    </location>
</feature>